<dbReference type="Gene3D" id="3.40.630.30">
    <property type="match status" value="1"/>
</dbReference>
<organism evidence="1 2">
    <name type="scientific">Candidatus Vagococcus giribetii</name>
    <dbReference type="NCBI Taxonomy" id="2230876"/>
    <lineage>
        <taxon>Bacteria</taxon>
        <taxon>Bacillati</taxon>
        <taxon>Bacillota</taxon>
        <taxon>Bacilli</taxon>
        <taxon>Lactobacillales</taxon>
        <taxon>Enterococcaceae</taxon>
        <taxon>Vagococcus</taxon>
    </lineage>
</organism>
<evidence type="ECO:0000313" key="1">
    <source>
        <dbReference type="EMBL" id="MBO0476464.1"/>
    </source>
</evidence>
<comment type="caution">
    <text evidence="1">The sequence shown here is derived from an EMBL/GenBank/DDBJ whole genome shotgun (WGS) entry which is preliminary data.</text>
</comment>
<dbReference type="SUPFAM" id="SSF55729">
    <property type="entry name" value="Acyl-CoA N-acyltransferases (Nat)"/>
    <property type="match status" value="1"/>
</dbReference>
<dbReference type="Proteomes" id="UP000664857">
    <property type="component" value="Unassembled WGS sequence"/>
</dbReference>
<proteinExistence type="predicted"/>
<name>A0ABS3HRX2_9ENTE</name>
<accession>A0ABS3HRX2</accession>
<keyword evidence="2" id="KW-1185">Reference proteome</keyword>
<dbReference type="RefSeq" id="WP_206965481.1">
    <property type="nucleotide sequence ID" value="NZ_JAFLVX010000015.1"/>
</dbReference>
<dbReference type="EMBL" id="JAFLVX010000015">
    <property type="protein sequence ID" value="MBO0476464.1"/>
    <property type="molecule type" value="Genomic_DNA"/>
</dbReference>
<dbReference type="InterPro" id="IPR016181">
    <property type="entry name" value="Acyl_CoA_acyltransferase"/>
</dbReference>
<gene>
    <name evidence="1" type="ORF">DOK76_05235</name>
</gene>
<sequence length="140" mass="15904">MKDFTHPKFPTIHIKLLSPETDITLLETLLANSPLQATEVFEFIPQGLSTDEKYLYGIFDETTLVGIIDVIEDYPIKQSAFINEFFIREDLLDSTLSETLYLALEKTAQETGITSMEINQDLTTLPFLETVGFVSHKKNI</sequence>
<evidence type="ECO:0000313" key="2">
    <source>
        <dbReference type="Proteomes" id="UP000664857"/>
    </source>
</evidence>
<protein>
    <submittedName>
        <fullName evidence="1">GNAT family N-acetyltransferase</fullName>
    </submittedName>
</protein>
<reference evidence="1 2" key="1">
    <citation type="submission" date="2021-03" db="EMBL/GenBank/DDBJ databases">
        <title>Enterococcal diversity collection.</title>
        <authorList>
            <person name="Gilmore M.S."/>
            <person name="Schwartzman J."/>
            <person name="Van Tyne D."/>
            <person name="Martin M."/>
            <person name="Earl A.M."/>
            <person name="Manson A.L."/>
            <person name="Straub T."/>
            <person name="Salamzade R."/>
            <person name="Saavedra J."/>
            <person name="Lebreton F."/>
            <person name="Prichula J."/>
            <person name="Schaufler K."/>
            <person name="Gaca A."/>
            <person name="Sgardioli B."/>
            <person name="Wagenaar J."/>
            <person name="Strong T."/>
        </authorList>
    </citation>
    <scope>NUCLEOTIDE SEQUENCE [LARGE SCALE GENOMIC DNA]</scope>
    <source>
        <strain evidence="1 2">DIV0080</strain>
    </source>
</reference>